<feature type="transmembrane region" description="Helical" evidence="6">
    <location>
        <begin position="120"/>
        <end position="141"/>
    </location>
</feature>
<dbReference type="PANTHER" id="PTHR10556:SF55">
    <property type="entry name" value="3-OXO-5-ALPHA-STEROID 4-DEHYDROGENASE-RELATED"/>
    <property type="match status" value="1"/>
</dbReference>
<dbReference type="PROSITE" id="PS50244">
    <property type="entry name" value="S5A_REDUCTASE"/>
    <property type="match status" value="1"/>
</dbReference>
<proteinExistence type="inferred from homology"/>
<evidence type="ECO:0000256" key="1">
    <source>
        <dbReference type="ARBA" id="ARBA00004141"/>
    </source>
</evidence>
<dbReference type="Pfam" id="PF02544">
    <property type="entry name" value="Steroid_dh"/>
    <property type="match status" value="1"/>
</dbReference>
<feature type="transmembrane region" description="Helical" evidence="6">
    <location>
        <begin position="191"/>
        <end position="207"/>
    </location>
</feature>
<dbReference type="AlphaFoldDB" id="A0A2U1KLZ9"/>
<evidence type="ECO:0000313" key="9">
    <source>
        <dbReference type="Proteomes" id="UP000245207"/>
    </source>
</evidence>
<dbReference type="GO" id="GO:0016627">
    <property type="term" value="F:oxidoreductase activity, acting on the CH-CH group of donors"/>
    <property type="evidence" value="ECO:0007669"/>
    <property type="project" value="InterPro"/>
</dbReference>
<dbReference type="EMBL" id="PKPP01016333">
    <property type="protein sequence ID" value="PWA37807.1"/>
    <property type="molecule type" value="Genomic_DNA"/>
</dbReference>
<dbReference type="PANTHER" id="PTHR10556">
    <property type="entry name" value="3-OXO-5-ALPHA-STEROID 4-DEHYDROGENASE"/>
    <property type="match status" value="1"/>
</dbReference>
<dbReference type="OrthoDB" id="5788137at2759"/>
<dbReference type="STRING" id="35608.A0A2U1KLZ9"/>
<dbReference type="Proteomes" id="UP000245207">
    <property type="component" value="Unassembled WGS sequence"/>
</dbReference>
<name>A0A2U1KLZ9_ARTAN</name>
<keyword evidence="3 6" id="KW-0812">Transmembrane</keyword>
<dbReference type="GO" id="GO:0006629">
    <property type="term" value="P:lipid metabolic process"/>
    <property type="evidence" value="ECO:0007669"/>
    <property type="project" value="InterPro"/>
</dbReference>
<keyword evidence="9" id="KW-1185">Reference proteome</keyword>
<comment type="similarity">
    <text evidence="2">Belongs to the steroid 5-alpha reductase family.</text>
</comment>
<evidence type="ECO:0000256" key="2">
    <source>
        <dbReference type="ARBA" id="ARBA00007742"/>
    </source>
</evidence>
<feature type="transmembrane region" description="Helical" evidence="6">
    <location>
        <begin position="91"/>
        <end position="108"/>
    </location>
</feature>
<evidence type="ECO:0000256" key="4">
    <source>
        <dbReference type="ARBA" id="ARBA00022989"/>
    </source>
</evidence>
<keyword evidence="5 6" id="KW-0472">Membrane</keyword>
<organism evidence="8 9">
    <name type="scientific">Artemisia annua</name>
    <name type="common">Sweet wormwood</name>
    <dbReference type="NCBI Taxonomy" id="35608"/>
    <lineage>
        <taxon>Eukaryota</taxon>
        <taxon>Viridiplantae</taxon>
        <taxon>Streptophyta</taxon>
        <taxon>Embryophyta</taxon>
        <taxon>Tracheophyta</taxon>
        <taxon>Spermatophyta</taxon>
        <taxon>Magnoliopsida</taxon>
        <taxon>eudicotyledons</taxon>
        <taxon>Gunneridae</taxon>
        <taxon>Pentapetalae</taxon>
        <taxon>asterids</taxon>
        <taxon>campanulids</taxon>
        <taxon>Asterales</taxon>
        <taxon>Asteraceae</taxon>
        <taxon>Asteroideae</taxon>
        <taxon>Anthemideae</taxon>
        <taxon>Artemisiinae</taxon>
        <taxon>Artemisia</taxon>
    </lineage>
</organism>
<dbReference type="InterPro" id="IPR039357">
    <property type="entry name" value="SRD5A/TECR"/>
</dbReference>
<evidence type="ECO:0000313" key="8">
    <source>
        <dbReference type="EMBL" id="PWA37807.1"/>
    </source>
</evidence>
<evidence type="ECO:0000256" key="6">
    <source>
        <dbReference type="SAM" id="Phobius"/>
    </source>
</evidence>
<evidence type="ECO:0000256" key="3">
    <source>
        <dbReference type="ARBA" id="ARBA00022692"/>
    </source>
</evidence>
<feature type="transmembrane region" description="Helical" evidence="6">
    <location>
        <begin position="213"/>
        <end position="236"/>
    </location>
</feature>
<sequence>MLGSSLFIISSSILVTIMSIVNLLGLVMSGYMEMSGNNKQYAKFFDANASNISKNDEEHKLPSRNGMLVFYTPAFIVGLVAFTVFPHHDTRFVMVIYVLTIHFLKRILEVLFVHKFSGSMMLNAAITIGLSYALSTATMIYDQYLSQESPEPSIDLKYVGLGIFLIGITGNFYHHYILSNLRKKGDKEYKIPKGGLFDLVICAHYFFEIVEFIGVSCISQTISSFCITLGTILLLLGRSHATRKWYVMKFGGKFHKDIKAVIPYIF</sequence>
<protein>
    <submittedName>
        <fullName evidence="8">3-oxo-5-alpha-steroid 4-dehydrogenase</fullName>
    </submittedName>
</protein>
<reference evidence="8 9" key="1">
    <citation type="journal article" date="2018" name="Mol. Plant">
        <title>The genome of Artemisia annua provides insight into the evolution of Asteraceae family and artemisinin biosynthesis.</title>
        <authorList>
            <person name="Shen Q."/>
            <person name="Zhang L."/>
            <person name="Liao Z."/>
            <person name="Wang S."/>
            <person name="Yan T."/>
            <person name="Shi P."/>
            <person name="Liu M."/>
            <person name="Fu X."/>
            <person name="Pan Q."/>
            <person name="Wang Y."/>
            <person name="Lv Z."/>
            <person name="Lu X."/>
            <person name="Zhang F."/>
            <person name="Jiang W."/>
            <person name="Ma Y."/>
            <person name="Chen M."/>
            <person name="Hao X."/>
            <person name="Li L."/>
            <person name="Tang Y."/>
            <person name="Lv G."/>
            <person name="Zhou Y."/>
            <person name="Sun X."/>
            <person name="Brodelius P.E."/>
            <person name="Rose J.K.C."/>
            <person name="Tang K."/>
        </authorList>
    </citation>
    <scope>NUCLEOTIDE SEQUENCE [LARGE SCALE GENOMIC DNA]</scope>
    <source>
        <strain evidence="9">cv. Huhao1</strain>
        <tissue evidence="8">Leaf</tissue>
    </source>
</reference>
<comment type="subcellular location">
    <subcellularLocation>
        <location evidence="1">Membrane</location>
        <topology evidence="1">Multi-pass membrane protein</topology>
    </subcellularLocation>
</comment>
<comment type="caution">
    <text evidence="8">The sequence shown here is derived from an EMBL/GenBank/DDBJ whole genome shotgun (WGS) entry which is preliminary data.</text>
</comment>
<feature type="transmembrane region" description="Helical" evidence="6">
    <location>
        <begin position="161"/>
        <end position="179"/>
    </location>
</feature>
<accession>A0A2U1KLZ9</accession>
<dbReference type="InterPro" id="IPR001104">
    <property type="entry name" value="3-oxo-5_a-steroid_4-DH_C"/>
</dbReference>
<gene>
    <name evidence="8" type="ORF">CTI12_AA587000</name>
</gene>
<keyword evidence="4 6" id="KW-1133">Transmembrane helix</keyword>
<feature type="transmembrane region" description="Helical" evidence="6">
    <location>
        <begin position="68"/>
        <end position="85"/>
    </location>
</feature>
<dbReference type="GO" id="GO:0016020">
    <property type="term" value="C:membrane"/>
    <property type="evidence" value="ECO:0007669"/>
    <property type="project" value="UniProtKB-SubCell"/>
</dbReference>
<evidence type="ECO:0000256" key="5">
    <source>
        <dbReference type="ARBA" id="ARBA00023136"/>
    </source>
</evidence>
<feature type="transmembrane region" description="Helical" evidence="6">
    <location>
        <begin position="6"/>
        <end position="31"/>
    </location>
</feature>
<dbReference type="FunFam" id="1.20.120.1630:FF:000017">
    <property type="entry name" value="3-oxo-5-alpha-steroid 4-dehydrogenase family protein"/>
    <property type="match status" value="1"/>
</dbReference>
<feature type="domain" description="3-oxo-5-alpha-steroid 4-dehydrogenase C-terminal" evidence="7">
    <location>
        <begin position="143"/>
        <end position="266"/>
    </location>
</feature>
<evidence type="ECO:0000259" key="7">
    <source>
        <dbReference type="Pfam" id="PF02544"/>
    </source>
</evidence>